<name>A0AAD5ECA5_UMBRA</name>
<protein>
    <submittedName>
        <fullName evidence="2">Uncharacterized protein</fullName>
    </submittedName>
</protein>
<reference evidence="2" key="1">
    <citation type="submission" date="2021-06" db="EMBL/GenBank/DDBJ databases">
        <authorList>
            <consortium name="DOE Joint Genome Institute"/>
            <person name="Mondo S.J."/>
            <person name="Amses K.R."/>
            <person name="Simmons D.R."/>
            <person name="Longcore J.E."/>
            <person name="Seto K."/>
            <person name="Alves G.H."/>
            <person name="Bonds A.E."/>
            <person name="Quandt C.A."/>
            <person name="Davis W.J."/>
            <person name="Chang Y."/>
            <person name="Letcher P.M."/>
            <person name="Powell M.J."/>
            <person name="Kuo A."/>
            <person name="Labutti K."/>
            <person name="Pangilinan J."/>
            <person name="Andreopoulos W."/>
            <person name="Tritt A."/>
            <person name="Riley R."/>
            <person name="Hundley H."/>
            <person name="Johnson J."/>
            <person name="Lipzen A."/>
            <person name="Barry K."/>
            <person name="Berbee M.L."/>
            <person name="Buchler N.E."/>
            <person name="Grigoriev I.V."/>
            <person name="Spatafora J.W."/>
            <person name="Stajich J.E."/>
            <person name="James T.Y."/>
        </authorList>
    </citation>
    <scope>NUCLEOTIDE SEQUENCE</scope>
    <source>
        <strain evidence="2">AG</strain>
    </source>
</reference>
<sequence length="347" mass="38845">MCIGPWLIAALPAGLLRCNNPCSTSGILLGSETNIRKKKILPRVFEPADSQSACTTSHFFFFLQFVKMKFANILTFISLFALLIACAHGLENPVHADKLTIEKDKLINNIKNVMHSGEEVSQNIATDVQRDIDHFLSNVQDWRHITEASISQTLNSIRSTLEQHNIPPKRVKEVLERVDGALLDFEADLTTAQQSHMGTASWSFPSESSIRENILNCIEKLRSIAYGNTASQTNNKPNANYIEYVKSNYIDPLATSLHSAMPTGMNRQSIQETFQKTANDARLAAENRVKLGKSGAEAYIQQARQMFDSNVLGKKKTPLNQKDTAMAYCQDTWNWLKAKATELRVRA</sequence>
<accession>A0AAD5ECA5</accession>
<comment type="caution">
    <text evidence="2">The sequence shown here is derived from an EMBL/GenBank/DDBJ whole genome shotgun (WGS) entry which is preliminary data.</text>
</comment>
<proteinExistence type="predicted"/>
<gene>
    <name evidence="2" type="ORF">K450DRAFT_235820</name>
</gene>
<evidence type="ECO:0000256" key="1">
    <source>
        <dbReference type="SAM" id="SignalP"/>
    </source>
</evidence>
<organism evidence="2 3">
    <name type="scientific">Umbelopsis ramanniana AG</name>
    <dbReference type="NCBI Taxonomy" id="1314678"/>
    <lineage>
        <taxon>Eukaryota</taxon>
        <taxon>Fungi</taxon>
        <taxon>Fungi incertae sedis</taxon>
        <taxon>Mucoromycota</taxon>
        <taxon>Mucoromycotina</taxon>
        <taxon>Umbelopsidomycetes</taxon>
        <taxon>Umbelopsidales</taxon>
        <taxon>Umbelopsidaceae</taxon>
        <taxon>Umbelopsis</taxon>
    </lineage>
</organism>
<dbReference type="AlphaFoldDB" id="A0AAD5ECA5"/>
<dbReference type="GeneID" id="75913504"/>
<keyword evidence="1" id="KW-0732">Signal</keyword>
<dbReference type="Proteomes" id="UP001206595">
    <property type="component" value="Unassembled WGS sequence"/>
</dbReference>
<feature type="signal peptide" evidence="1">
    <location>
        <begin position="1"/>
        <end position="18"/>
    </location>
</feature>
<dbReference type="RefSeq" id="XP_051445766.1">
    <property type="nucleotide sequence ID" value="XM_051588159.1"/>
</dbReference>
<evidence type="ECO:0000313" key="3">
    <source>
        <dbReference type="Proteomes" id="UP001206595"/>
    </source>
</evidence>
<reference evidence="2" key="2">
    <citation type="journal article" date="2022" name="Proc. Natl. Acad. Sci. U.S.A.">
        <title>Diploid-dominant life cycles characterize the early evolution of Fungi.</title>
        <authorList>
            <person name="Amses K.R."/>
            <person name="Simmons D.R."/>
            <person name="Longcore J.E."/>
            <person name="Mondo S.J."/>
            <person name="Seto K."/>
            <person name="Jeronimo G.H."/>
            <person name="Bonds A.E."/>
            <person name="Quandt C.A."/>
            <person name="Davis W.J."/>
            <person name="Chang Y."/>
            <person name="Federici B.A."/>
            <person name="Kuo A."/>
            <person name="LaButti K."/>
            <person name="Pangilinan J."/>
            <person name="Andreopoulos W."/>
            <person name="Tritt A."/>
            <person name="Riley R."/>
            <person name="Hundley H."/>
            <person name="Johnson J."/>
            <person name="Lipzen A."/>
            <person name="Barry K."/>
            <person name="Lang B.F."/>
            <person name="Cuomo C.A."/>
            <person name="Buchler N.E."/>
            <person name="Grigoriev I.V."/>
            <person name="Spatafora J.W."/>
            <person name="Stajich J.E."/>
            <person name="James T.Y."/>
        </authorList>
    </citation>
    <scope>NUCLEOTIDE SEQUENCE</scope>
    <source>
        <strain evidence="2">AG</strain>
    </source>
</reference>
<dbReference type="EMBL" id="MU620910">
    <property type="protein sequence ID" value="KAI8580762.1"/>
    <property type="molecule type" value="Genomic_DNA"/>
</dbReference>
<evidence type="ECO:0000313" key="2">
    <source>
        <dbReference type="EMBL" id="KAI8580762.1"/>
    </source>
</evidence>
<feature type="chain" id="PRO_5042182713" evidence="1">
    <location>
        <begin position="19"/>
        <end position="347"/>
    </location>
</feature>
<keyword evidence="3" id="KW-1185">Reference proteome</keyword>